<feature type="non-terminal residue" evidence="1">
    <location>
        <position position="1"/>
    </location>
</feature>
<accession>A0ABU4I019</accession>
<keyword evidence="2" id="KW-1185">Reference proteome</keyword>
<dbReference type="Proteomes" id="UP001284601">
    <property type="component" value="Unassembled WGS sequence"/>
</dbReference>
<evidence type="ECO:0000313" key="1">
    <source>
        <dbReference type="EMBL" id="MDW5598938.1"/>
    </source>
</evidence>
<dbReference type="RefSeq" id="WP_318601535.1">
    <property type="nucleotide sequence ID" value="NZ_JAWSTH010000242.1"/>
</dbReference>
<comment type="caution">
    <text evidence="1">The sequence shown here is derived from an EMBL/GenBank/DDBJ whole genome shotgun (WGS) entry which is preliminary data.</text>
</comment>
<reference evidence="1 2" key="2">
    <citation type="submission" date="2023-10" db="EMBL/GenBank/DDBJ databases">
        <authorList>
            <person name="Han X.F."/>
        </authorList>
    </citation>
    <scope>NUCLEOTIDE SEQUENCE [LARGE SCALE GENOMIC DNA]</scope>
    <source>
        <strain evidence="1 2">KCTC 39840</strain>
    </source>
</reference>
<organism evidence="1 2">
    <name type="scientific">Conexibacter stalactiti</name>
    <dbReference type="NCBI Taxonomy" id="1940611"/>
    <lineage>
        <taxon>Bacteria</taxon>
        <taxon>Bacillati</taxon>
        <taxon>Actinomycetota</taxon>
        <taxon>Thermoleophilia</taxon>
        <taxon>Solirubrobacterales</taxon>
        <taxon>Conexibacteraceae</taxon>
        <taxon>Conexibacter</taxon>
    </lineage>
</organism>
<gene>
    <name evidence="1" type="ORF">R7226_31555</name>
</gene>
<sequence length="197" mass="23179">RTDYNHYYAGTWVVLKENNVNVPLFVLEVSDPSNRREHDYSEEHRAQLLLVCDRYDKDRSGRLRSSRCEVNVMNENLVLESPDVGYVKTGDVVRWTHITPVRQRMKGVTGHKIRQVQVGQRQGQLMYDLFNPEFEGLIDRYTYVAPFNNQIYYKGAHIGRVNHDTRSVILLRRFQYLVETVLQPEFPVYVFDLVGNL</sequence>
<protein>
    <submittedName>
        <fullName evidence="1">Uncharacterized protein</fullName>
    </submittedName>
</protein>
<evidence type="ECO:0000313" key="2">
    <source>
        <dbReference type="Proteomes" id="UP001284601"/>
    </source>
</evidence>
<reference evidence="2" key="1">
    <citation type="submission" date="2023-07" db="EMBL/GenBank/DDBJ databases">
        <title>Conexibacter stalactiti sp. nov., isolated from stalactites in a lava cave and emended description of the genus Conexibacter.</title>
        <authorList>
            <person name="Lee S.D."/>
        </authorList>
    </citation>
    <scope>NUCLEOTIDE SEQUENCE [LARGE SCALE GENOMIC DNA]</scope>
    <source>
        <strain evidence="2">KCTC 39840</strain>
    </source>
</reference>
<name>A0ABU4I019_9ACTN</name>
<dbReference type="EMBL" id="JAWSTH010000242">
    <property type="protein sequence ID" value="MDW5598938.1"/>
    <property type="molecule type" value="Genomic_DNA"/>
</dbReference>
<proteinExistence type="predicted"/>